<dbReference type="EMBL" id="JAKKFD010000044">
    <property type="protein sequence ID" value="MCG5446059.1"/>
    <property type="molecule type" value="Genomic_DNA"/>
</dbReference>
<protein>
    <submittedName>
        <fullName evidence="1">DUF3291 domain-containing protein</fullName>
    </submittedName>
</protein>
<name>A0ABS9N7X7_9ACTN</name>
<gene>
    <name evidence="1" type="ORF">NIE79_004623</name>
</gene>
<keyword evidence="2" id="KW-1185">Reference proteome</keyword>
<comment type="caution">
    <text evidence="1">The sequence shown here is derived from an EMBL/GenBank/DDBJ whole genome shotgun (WGS) entry which is preliminary data.</text>
</comment>
<dbReference type="Gene3D" id="3.30.70.100">
    <property type="match status" value="1"/>
</dbReference>
<organism evidence="1 2">
    <name type="scientific">Micromonospora trifolii</name>
    <dbReference type="NCBI Taxonomy" id="2911208"/>
    <lineage>
        <taxon>Bacteria</taxon>
        <taxon>Bacillati</taxon>
        <taxon>Actinomycetota</taxon>
        <taxon>Actinomycetes</taxon>
        <taxon>Micromonosporales</taxon>
        <taxon>Micromonosporaceae</taxon>
        <taxon>Micromonospora</taxon>
    </lineage>
</organism>
<dbReference type="Proteomes" id="UP001201629">
    <property type="component" value="Unassembled WGS sequence"/>
</dbReference>
<dbReference type="InterPro" id="IPR011008">
    <property type="entry name" value="Dimeric_a/b-barrel"/>
</dbReference>
<sequence length="115" mass="13087">MNEALEMTTFRLVSGLSGADFVNANDDINEYLRRQPGFRWRRIVQDDDGTITDIVAWDSAADGRRSASGIMTEMAGSPVHATIDHATVDFRIVPVLQYTSWPRRPYVRRTWSPRS</sequence>
<reference evidence="1 2" key="1">
    <citation type="submission" date="2022-01" db="EMBL/GenBank/DDBJ databases">
        <authorList>
            <person name="Riesco R."/>
            <person name="Trujillo M.E."/>
        </authorList>
    </citation>
    <scope>NUCLEOTIDE SEQUENCE [LARGE SCALE GENOMIC DNA]</scope>
    <source>
        <strain evidence="1 2">NIE79</strain>
    </source>
</reference>
<dbReference type="RefSeq" id="WP_238680995.1">
    <property type="nucleotide sequence ID" value="NZ_JAKKFD010000044.1"/>
</dbReference>
<dbReference type="SUPFAM" id="SSF54909">
    <property type="entry name" value="Dimeric alpha+beta barrel"/>
    <property type="match status" value="1"/>
</dbReference>
<accession>A0ABS9N7X7</accession>
<proteinExistence type="predicted"/>
<evidence type="ECO:0000313" key="2">
    <source>
        <dbReference type="Proteomes" id="UP001201629"/>
    </source>
</evidence>
<evidence type="ECO:0000313" key="1">
    <source>
        <dbReference type="EMBL" id="MCG5446059.1"/>
    </source>
</evidence>